<feature type="compositionally biased region" description="Basic and acidic residues" evidence="1">
    <location>
        <begin position="82"/>
        <end position="99"/>
    </location>
</feature>
<protein>
    <submittedName>
        <fullName evidence="2">Uncharacterized protein</fullName>
    </submittedName>
</protein>
<feature type="compositionally biased region" description="Basic and acidic residues" evidence="1">
    <location>
        <begin position="66"/>
        <end position="75"/>
    </location>
</feature>
<proteinExistence type="predicted"/>
<dbReference type="AlphaFoldDB" id="A0AAV4VL98"/>
<feature type="region of interest" description="Disordered" evidence="1">
    <location>
        <begin position="19"/>
        <end position="40"/>
    </location>
</feature>
<comment type="caution">
    <text evidence="2">The sequence shown here is derived from an EMBL/GenBank/DDBJ whole genome shotgun (WGS) entry which is preliminary data.</text>
</comment>
<organism evidence="2 3">
    <name type="scientific">Caerostris darwini</name>
    <dbReference type="NCBI Taxonomy" id="1538125"/>
    <lineage>
        <taxon>Eukaryota</taxon>
        <taxon>Metazoa</taxon>
        <taxon>Ecdysozoa</taxon>
        <taxon>Arthropoda</taxon>
        <taxon>Chelicerata</taxon>
        <taxon>Arachnida</taxon>
        <taxon>Araneae</taxon>
        <taxon>Araneomorphae</taxon>
        <taxon>Entelegynae</taxon>
        <taxon>Araneoidea</taxon>
        <taxon>Araneidae</taxon>
        <taxon>Caerostris</taxon>
    </lineage>
</organism>
<evidence type="ECO:0000256" key="1">
    <source>
        <dbReference type="SAM" id="MobiDB-lite"/>
    </source>
</evidence>
<evidence type="ECO:0000313" key="3">
    <source>
        <dbReference type="Proteomes" id="UP001054837"/>
    </source>
</evidence>
<evidence type="ECO:0000313" key="2">
    <source>
        <dbReference type="EMBL" id="GIY70700.1"/>
    </source>
</evidence>
<reference evidence="2 3" key="1">
    <citation type="submission" date="2021-06" db="EMBL/GenBank/DDBJ databases">
        <title>Caerostris darwini draft genome.</title>
        <authorList>
            <person name="Kono N."/>
            <person name="Arakawa K."/>
        </authorList>
    </citation>
    <scope>NUCLEOTIDE SEQUENCE [LARGE SCALE GENOMIC DNA]</scope>
</reference>
<sequence>MGNRNVFWYSDPEFPKMGFRGTGSIKKVPNGNGGGDASTTGVEEAFHSFRNWGWRGVRPGLFGNHVQEKGVHSDSQHAPMKGGERDRVELSGTQEERKKNYPVGE</sequence>
<gene>
    <name evidence="2" type="ORF">CDAR_620261</name>
</gene>
<name>A0AAV4VL98_9ARAC</name>
<accession>A0AAV4VL98</accession>
<dbReference type="Proteomes" id="UP001054837">
    <property type="component" value="Unassembled WGS sequence"/>
</dbReference>
<dbReference type="EMBL" id="BPLQ01013219">
    <property type="protein sequence ID" value="GIY70700.1"/>
    <property type="molecule type" value="Genomic_DNA"/>
</dbReference>
<keyword evidence="3" id="KW-1185">Reference proteome</keyword>
<feature type="region of interest" description="Disordered" evidence="1">
    <location>
        <begin position="64"/>
        <end position="105"/>
    </location>
</feature>